<evidence type="ECO:0000256" key="1">
    <source>
        <dbReference type="SAM" id="Phobius"/>
    </source>
</evidence>
<evidence type="ECO:0000313" key="2">
    <source>
        <dbReference type="EMBL" id="MBW7454599.1"/>
    </source>
</evidence>
<keyword evidence="1" id="KW-1133">Transmembrane helix</keyword>
<feature type="transmembrane region" description="Helical" evidence="1">
    <location>
        <begin position="34"/>
        <end position="52"/>
    </location>
</feature>
<gene>
    <name evidence="2" type="ORF">K0U00_11215</name>
</gene>
<keyword evidence="1" id="KW-0472">Membrane</keyword>
<dbReference type="RefSeq" id="WP_210046207.1">
    <property type="nucleotide sequence ID" value="NZ_JBHLVU010000025.1"/>
</dbReference>
<sequence length="181" mass="19894">MITVVIIGCEIAFWIFVLAGLVCRYILKAKRTGAILLYCTPVIDLILLIAAVTDLRGGAEASAAHGLAAIYIGVSLIYGHGMIKWADIRFAHRFANGPAPVKRVKHGKEHARNERKGWFQHALAWGIGCAILYGMIVMVNAGDRTAGLMQIIRIWSLVLAIDFVISFSYTLWPKARKDTAS</sequence>
<accession>A0ABS7C136</accession>
<feature type="transmembrane region" description="Helical" evidence="1">
    <location>
        <begin position="6"/>
        <end position="27"/>
    </location>
</feature>
<organism evidence="2 3">
    <name type="scientific">Paenibacillus sepulcri</name>
    <dbReference type="NCBI Taxonomy" id="359917"/>
    <lineage>
        <taxon>Bacteria</taxon>
        <taxon>Bacillati</taxon>
        <taxon>Bacillota</taxon>
        <taxon>Bacilli</taxon>
        <taxon>Bacillales</taxon>
        <taxon>Paenibacillaceae</taxon>
        <taxon>Paenibacillus</taxon>
    </lineage>
</organism>
<feature type="transmembrane region" description="Helical" evidence="1">
    <location>
        <begin position="64"/>
        <end position="83"/>
    </location>
</feature>
<dbReference type="Proteomes" id="UP001519887">
    <property type="component" value="Unassembled WGS sequence"/>
</dbReference>
<name>A0ABS7C136_9BACL</name>
<evidence type="ECO:0000313" key="3">
    <source>
        <dbReference type="Proteomes" id="UP001519887"/>
    </source>
</evidence>
<feature type="transmembrane region" description="Helical" evidence="1">
    <location>
        <begin position="154"/>
        <end position="172"/>
    </location>
</feature>
<evidence type="ECO:0008006" key="4">
    <source>
        <dbReference type="Google" id="ProtNLM"/>
    </source>
</evidence>
<feature type="transmembrane region" description="Helical" evidence="1">
    <location>
        <begin position="122"/>
        <end position="142"/>
    </location>
</feature>
<keyword evidence="1" id="KW-0812">Transmembrane</keyword>
<reference evidence="2 3" key="1">
    <citation type="submission" date="2021-07" db="EMBL/GenBank/DDBJ databases">
        <title>Paenibacillus radiodurans sp. nov., isolated from the southeastern edge of Tengger Desert.</title>
        <authorList>
            <person name="Zhang G."/>
        </authorList>
    </citation>
    <scope>NUCLEOTIDE SEQUENCE [LARGE SCALE GENOMIC DNA]</scope>
    <source>
        <strain evidence="2 3">CCM 7311</strain>
    </source>
</reference>
<proteinExistence type="predicted"/>
<protein>
    <recommendedName>
        <fullName evidence="4">2TM domain-containing protein</fullName>
    </recommendedName>
</protein>
<dbReference type="EMBL" id="JAHZIK010000222">
    <property type="protein sequence ID" value="MBW7454599.1"/>
    <property type="molecule type" value="Genomic_DNA"/>
</dbReference>
<keyword evidence="3" id="KW-1185">Reference proteome</keyword>
<comment type="caution">
    <text evidence="2">The sequence shown here is derived from an EMBL/GenBank/DDBJ whole genome shotgun (WGS) entry which is preliminary data.</text>
</comment>